<sequence length="760" mass="87470">MASGIGIGEHVWVTQGKTDHMAMYIGDIRKPDSDDSDDNDSDNDNVSEEKDEEEYVSIKWTTTNTIDYVPYSSVRLVMNGQRRRRIVPNHYMAVPAPPARAPLLLLPLPPPPPTTTTKIKMPPTKKRKSRLLRELEDHLGLPDPLSSSGSNDDDDNDSDSVSDSDIQPLHNDDYDDGSDDDSEMPPTASEEVEVERKKQESLRKRRKQAENRRNKRTPEQIIEDAIKKSIYAKETRMNRTPEQIEEENRRKSIYHKKARLNRTPKQITEENSKKSLYHKKARVNRTPEKIEKDVEYDHKKGIKRKTDRDRKRSMQATINDDITVPDWKAIHVGSRVGVFWEDDNCYYSGTVVLQNNDDDTGLPTSIFLVCYDDNTVDTEDMENQKFCFVEGDDTEKKVHQIMQSVFIPKDNDGSDKKHLHILMKQFTKYIVNNLGTYIMPIVPLNNGARSNHQSAQAIRIFFSLFTEAVNGNNNLERRSIYGPTAVLNTTGMSPDDFRVYSMTPLLKEITDLFTKIIKLKLGPQYTNLDFNFMEAKVLLGKDMFCDINGNILLNNNKQPLKSNSNKTIGPHNDINYDDNGKQDEKDTADGSHPIGTYNFGATRKLTFQWMMKNINKNKPIWEKVRMKNKDTVGKKKLVDDCRVFDMSDGSIMILDTLDESPLQINENSLYKTKHRSKFFENGVSIGFVFRRVRSTSLFHKDSHHWAWQDDKDYRECGMRSTTGVRSIKHKNYRTENKGGVEDVGLLALIKNVQDYVENYN</sequence>
<evidence type="ECO:0000313" key="3">
    <source>
        <dbReference type="Proteomes" id="UP000095751"/>
    </source>
</evidence>
<dbReference type="Gene3D" id="2.30.30.140">
    <property type="match status" value="1"/>
</dbReference>
<dbReference type="AlphaFoldDB" id="A0A1E7ERE9"/>
<feature type="compositionally biased region" description="Acidic residues" evidence="1">
    <location>
        <begin position="34"/>
        <end position="52"/>
    </location>
</feature>
<keyword evidence="3" id="KW-1185">Reference proteome</keyword>
<reference evidence="2 3" key="1">
    <citation type="submission" date="2016-09" db="EMBL/GenBank/DDBJ databases">
        <title>Extensive genetic diversity and differential bi-allelic expression allows diatom success in the polar Southern Ocean.</title>
        <authorList>
            <consortium name="DOE Joint Genome Institute"/>
            <person name="Mock T."/>
            <person name="Otillar R.P."/>
            <person name="Strauss J."/>
            <person name="Dupont C."/>
            <person name="Frickenhaus S."/>
            <person name="Maumus F."/>
            <person name="Mcmullan M."/>
            <person name="Sanges R."/>
            <person name="Schmutz J."/>
            <person name="Toseland A."/>
            <person name="Valas R."/>
            <person name="Veluchamy A."/>
            <person name="Ward B.J."/>
            <person name="Allen A."/>
            <person name="Barry K."/>
            <person name="Falciatore A."/>
            <person name="Ferrante M."/>
            <person name="Fortunato A.E."/>
            <person name="Gloeckner G."/>
            <person name="Gruber A."/>
            <person name="Hipkin R."/>
            <person name="Janech M."/>
            <person name="Kroth P."/>
            <person name="Leese F."/>
            <person name="Lindquist E."/>
            <person name="Lyon B.R."/>
            <person name="Martin J."/>
            <person name="Mayer C."/>
            <person name="Parker M."/>
            <person name="Quesneville H."/>
            <person name="Raymond J."/>
            <person name="Uhlig C."/>
            <person name="Valentin K.U."/>
            <person name="Worden A.Z."/>
            <person name="Armbrust E.V."/>
            <person name="Bowler C."/>
            <person name="Green B."/>
            <person name="Moulton V."/>
            <person name="Van Oosterhout C."/>
            <person name="Grigoriev I."/>
        </authorList>
    </citation>
    <scope>NUCLEOTIDE SEQUENCE [LARGE SCALE GENOMIC DNA]</scope>
    <source>
        <strain evidence="2 3">CCMP1102</strain>
    </source>
</reference>
<feature type="compositionally biased region" description="Acidic residues" evidence="1">
    <location>
        <begin position="173"/>
        <end position="183"/>
    </location>
</feature>
<feature type="compositionally biased region" description="Basic and acidic residues" evidence="1">
    <location>
        <begin position="131"/>
        <end position="140"/>
    </location>
</feature>
<evidence type="ECO:0000313" key="2">
    <source>
        <dbReference type="EMBL" id="OEU08522.1"/>
    </source>
</evidence>
<feature type="compositionally biased region" description="Basic and acidic residues" evidence="1">
    <location>
        <begin position="578"/>
        <end position="589"/>
    </location>
</feature>
<organism evidence="2 3">
    <name type="scientific">Fragilariopsis cylindrus CCMP1102</name>
    <dbReference type="NCBI Taxonomy" id="635003"/>
    <lineage>
        <taxon>Eukaryota</taxon>
        <taxon>Sar</taxon>
        <taxon>Stramenopiles</taxon>
        <taxon>Ochrophyta</taxon>
        <taxon>Bacillariophyta</taxon>
        <taxon>Bacillariophyceae</taxon>
        <taxon>Bacillariophycidae</taxon>
        <taxon>Bacillariales</taxon>
        <taxon>Bacillariaceae</taxon>
        <taxon>Fragilariopsis</taxon>
    </lineage>
</organism>
<protein>
    <submittedName>
        <fullName evidence="2">Uncharacterized protein</fullName>
    </submittedName>
</protein>
<accession>A0A1E7ERE9</accession>
<dbReference type="KEGG" id="fcy:FRACYDRAFT_249414"/>
<proteinExistence type="predicted"/>
<dbReference type="InParanoid" id="A0A1E7ERE9"/>
<dbReference type="EMBL" id="KV784379">
    <property type="protein sequence ID" value="OEU08522.1"/>
    <property type="molecule type" value="Genomic_DNA"/>
</dbReference>
<gene>
    <name evidence="2" type="ORF">FRACYDRAFT_249414</name>
</gene>
<feature type="compositionally biased region" description="Acidic residues" evidence="1">
    <location>
        <begin position="151"/>
        <end position="162"/>
    </location>
</feature>
<evidence type="ECO:0000256" key="1">
    <source>
        <dbReference type="SAM" id="MobiDB-lite"/>
    </source>
</evidence>
<feature type="compositionally biased region" description="Basic and acidic residues" evidence="1">
    <location>
        <begin position="194"/>
        <end position="223"/>
    </location>
</feature>
<feature type="region of interest" description="Disordered" evidence="1">
    <location>
        <begin position="27"/>
        <end position="52"/>
    </location>
</feature>
<feature type="compositionally biased region" description="Polar residues" evidence="1">
    <location>
        <begin position="556"/>
        <end position="567"/>
    </location>
</feature>
<dbReference type="OrthoDB" id="10662878at2759"/>
<feature type="region of interest" description="Disordered" evidence="1">
    <location>
        <begin position="104"/>
        <end position="223"/>
    </location>
</feature>
<dbReference type="Proteomes" id="UP000095751">
    <property type="component" value="Unassembled WGS sequence"/>
</dbReference>
<name>A0A1E7ERE9_9STRA</name>
<feature type="region of interest" description="Disordered" evidence="1">
    <location>
        <begin position="556"/>
        <end position="594"/>
    </location>
</feature>